<evidence type="ECO:0000313" key="1">
    <source>
        <dbReference type="EMBL" id="KAK1123610.1"/>
    </source>
</evidence>
<reference evidence="1" key="1">
    <citation type="submission" date="2021-10" db="EMBL/GenBank/DDBJ databases">
        <title>Melipona bicolor Genome sequencing and assembly.</title>
        <authorList>
            <person name="Araujo N.S."/>
            <person name="Arias M.C."/>
        </authorList>
    </citation>
    <scope>NUCLEOTIDE SEQUENCE</scope>
    <source>
        <strain evidence="1">USP_2M_L1-L4_2017</strain>
        <tissue evidence="1">Whole body</tissue>
    </source>
</reference>
<dbReference type="EMBL" id="JAHYIQ010000020">
    <property type="protein sequence ID" value="KAK1123610.1"/>
    <property type="molecule type" value="Genomic_DNA"/>
</dbReference>
<dbReference type="Proteomes" id="UP001177670">
    <property type="component" value="Unassembled WGS sequence"/>
</dbReference>
<accession>A0AA40KKB7</accession>
<sequence length="100" mass="11856">MFVEVTEKKISIVSFRRQLADELIHQSDEEIPMPIEKKKVHQLQKKDVHKIRKYCSGCCNNNSTIYGRKIARNLTKKVITFCNTCENKPYFCLECFNKFH</sequence>
<proteinExistence type="predicted"/>
<comment type="caution">
    <text evidence="1">The sequence shown here is derived from an EMBL/GenBank/DDBJ whole genome shotgun (WGS) entry which is preliminary data.</text>
</comment>
<protein>
    <submittedName>
        <fullName evidence="1">Uncharacterized protein</fullName>
    </submittedName>
</protein>
<evidence type="ECO:0000313" key="2">
    <source>
        <dbReference type="Proteomes" id="UP001177670"/>
    </source>
</evidence>
<dbReference type="AlphaFoldDB" id="A0AA40KKB7"/>
<keyword evidence="2" id="KW-1185">Reference proteome</keyword>
<name>A0AA40KKB7_9HYME</name>
<gene>
    <name evidence="1" type="ORF">K0M31_008311</name>
</gene>
<organism evidence="1 2">
    <name type="scientific">Melipona bicolor</name>
    <dbReference type="NCBI Taxonomy" id="60889"/>
    <lineage>
        <taxon>Eukaryota</taxon>
        <taxon>Metazoa</taxon>
        <taxon>Ecdysozoa</taxon>
        <taxon>Arthropoda</taxon>
        <taxon>Hexapoda</taxon>
        <taxon>Insecta</taxon>
        <taxon>Pterygota</taxon>
        <taxon>Neoptera</taxon>
        <taxon>Endopterygota</taxon>
        <taxon>Hymenoptera</taxon>
        <taxon>Apocrita</taxon>
        <taxon>Aculeata</taxon>
        <taxon>Apoidea</taxon>
        <taxon>Anthophila</taxon>
        <taxon>Apidae</taxon>
        <taxon>Melipona</taxon>
    </lineage>
</organism>